<dbReference type="AlphaFoldDB" id="A0A2B4S9H3"/>
<dbReference type="PANTHER" id="PTHR12461:SF91">
    <property type="entry name" value="JMJC DOMAIN-CONTAINING PROTEIN"/>
    <property type="match status" value="1"/>
</dbReference>
<proteinExistence type="predicted"/>
<evidence type="ECO:0000259" key="1">
    <source>
        <dbReference type="Pfam" id="PF13621"/>
    </source>
</evidence>
<dbReference type="Pfam" id="PF13621">
    <property type="entry name" value="Cupin_8"/>
    <property type="match status" value="1"/>
</dbReference>
<dbReference type="SUPFAM" id="SSF51197">
    <property type="entry name" value="Clavaminate synthase-like"/>
    <property type="match status" value="1"/>
</dbReference>
<dbReference type="OrthoDB" id="5947919at2759"/>
<dbReference type="EMBL" id="LSMT01000156">
    <property type="protein sequence ID" value="PFX25228.1"/>
    <property type="molecule type" value="Genomic_DNA"/>
</dbReference>
<comment type="caution">
    <text evidence="2">The sequence shown here is derived from an EMBL/GenBank/DDBJ whole genome shotgun (WGS) entry which is preliminary data.</text>
</comment>
<gene>
    <name evidence="2" type="ORF">AWC38_SpisGene10138</name>
</gene>
<dbReference type="InterPro" id="IPR041667">
    <property type="entry name" value="Cupin_8"/>
</dbReference>
<dbReference type="STRING" id="50429.A0A2B4S9H3"/>
<reference evidence="3" key="1">
    <citation type="journal article" date="2017" name="bioRxiv">
        <title>Comparative analysis of the genomes of Stylophora pistillata and Acropora digitifera provides evidence for extensive differences between species of corals.</title>
        <authorList>
            <person name="Voolstra C.R."/>
            <person name="Li Y."/>
            <person name="Liew Y.J."/>
            <person name="Baumgarten S."/>
            <person name="Zoccola D."/>
            <person name="Flot J.-F."/>
            <person name="Tambutte S."/>
            <person name="Allemand D."/>
            <person name="Aranda M."/>
        </authorList>
    </citation>
    <scope>NUCLEOTIDE SEQUENCE [LARGE SCALE GENOMIC DNA]</scope>
</reference>
<dbReference type="Proteomes" id="UP000225706">
    <property type="component" value="Unassembled WGS sequence"/>
</dbReference>
<dbReference type="Gene3D" id="2.60.120.650">
    <property type="entry name" value="Cupin"/>
    <property type="match status" value="1"/>
</dbReference>
<accession>A0A2B4S9H3</accession>
<sequence length="432" mass="50236">MIFSAVDVMARDDQPLQVFFTFFFLLQVCQGRELHCNTDNCGDEANKYDERSTSQTLIEESLFMISPQDFYYNFVVKHMPFVMRKVARNWPAYTVWTENYLINSLNEDFQVSVISGIQNFPWGSKSNIPVKEFFSRYSQEDLTLYDEPTVNMLNDIKVPLCVQCRQFMGKMGVKLWLHHRQEKVSTALFFHSDEQLLSVLNGSATIILISPLHSEKVPFDGDKLLAISRFDTDILSSRGIPHLTVDLDEGDLLYIPQMWWQHVTFSAEYNLFVQFLWPSRTSKNSAKLRSSSLIRGDNLPSMPASFRSLLRKYEEKFLMMDVQPLDCSDQDKRMSEYTFETGKMSPEKYEIIHNGPDFTEEEACNFDMNNLQSPCHFASCFKDPESPICIRYILDYCGHWQDRGCAIELPQLLNKVDKNLMTQIMSLKSSYK</sequence>
<dbReference type="PANTHER" id="PTHR12461">
    <property type="entry name" value="HYPOXIA-INDUCIBLE FACTOR 1 ALPHA INHIBITOR-RELATED"/>
    <property type="match status" value="1"/>
</dbReference>
<evidence type="ECO:0000313" key="3">
    <source>
        <dbReference type="Proteomes" id="UP000225706"/>
    </source>
</evidence>
<organism evidence="2 3">
    <name type="scientific">Stylophora pistillata</name>
    <name type="common">Smooth cauliflower coral</name>
    <dbReference type="NCBI Taxonomy" id="50429"/>
    <lineage>
        <taxon>Eukaryota</taxon>
        <taxon>Metazoa</taxon>
        <taxon>Cnidaria</taxon>
        <taxon>Anthozoa</taxon>
        <taxon>Hexacorallia</taxon>
        <taxon>Scleractinia</taxon>
        <taxon>Astrocoeniina</taxon>
        <taxon>Pocilloporidae</taxon>
        <taxon>Stylophora</taxon>
    </lineage>
</organism>
<feature type="domain" description="Cupin-like" evidence="1">
    <location>
        <begin position="67"/>
        <end position="279"/>
    </location>
</feature>
<protein>
    <recommendedName>
        <fullName evidence="1">Cupin-like domain-containing protein</fullName>
    </recommendedName>
</protein>
<evidence type="ECO:0000313" key="2">
    <source>
        <dbReference type="EMBL" id="PFX25228.1"/>
    </source>
</evidence>
<keyword evidence="3" id="KW-1185">Reference proteome</keyword>
<name>A0A2B4S9H3_STYPI</name>